<dbReference type="PANTHER" id="PTHR43337">
    <property type="entry name" value="XANTHINE/URACIL PERMEASE C887.17-RELATED"/>
    <property type="match status" value="1"/>
</dbReference>
<evidence type="ECO:0000256" key="6">
    <source>
        <dbReference type="ARBA" id="ARBA00022989"/>
    </source>
</evidence>
<feature type="transmembrane region" description="Helical" evidence="9">
    <location>
        <begin position="324"/>
        <end position="351"/>
    </location>
</feature>
<name>A0A315EH57_9BURK</name>
<feature type="transmembrane region" description="Helical" evidence="9">
    <location>
        <begin position="195"/>
        <end position="212"/>
    </location>
</feature>
<evidence type="ECO:0000256" key="3">
    <source>
        <dbReference type="ARBA" id="ARBA00022448"/>
    </source>
</evidence>
<feature type="transmembrane region" description="Helical" evidence="9">
    <location>
        <begin position="242"/>
        <end position="265"/>
    </location>
</feature>
<evidence type="ECO:0000256" key="9">
    <source>
        <dbReference type="SAM" id="Phobius"/>
    </source>
</evidence>
<keyword evidence="11" id="KW-1185">Reference proteome</keyword>
<feature type="transmembrane region" description="Helical" evidence="9">
    <location>
        <begin position="49"/>
        <end position="69"/>
    </location>
</feature>
<evidence type="ECO:0000256" key="4">
    <source>
        <dbReference type="ARBA" id="ARBA00022475"/>
    </source>
</evidence>
<feature type="transmembrane region" description="Helical" evidence="9">
    <location>
        <begin position="95"/>
        <end position="119"/>
    </location>
</feature>
<feature type="transmembrane region" description="Helical" evidence="9">
    <location>
        <begin position="131"/>
        <end position="151"/>
    </location>
</feature>
<dbReference type="PIRSF" id="PIRSF005353">
    <property type="entry name" value="PbuG"/>
    <property type="match status" value="1"/>
</dbReference>
<keyword evidence="3 8" id="KW-0813">Transport</keyword>
<feature type="transmembrane region" description="Helical" evidence="9">
    <location>
        <begin position="20"/>
        <end position="37"/>
    </location>
</feature>
<keyword evidence="5 8" id="KW-0812">Transmembrane</keyword>
<keyword evidence="7 8" id="KW-0472">Membrane</keyword>
<dbReference type="RefSeq" id="WP_108403057.1">
    <property type="nucleotide sequence ID" value="NZ_NESP01000002.1"/>
</dbReference>
<dbReference type="PANTHER" id="PTHR43337:SF1">
    <property type="entry name" value="XANTHINE_URACIL PERMEASE C887.17-RELATED"/>
    <property type="match status" value="1"/>
</dbReference>
<evidence type="ECO:0000256" key="5">
    <source>
        <dbReference type="ARBA" id="ARBA00022692"/>
    </source>
</evidence>
<protein>
    <submittedName>
        <fullName evidence="10">Guanine permease</fullName>
    </submittedName>
</protein>
<dbReference type="AlphaFoldDB" id="A0A315EH57"/>
<dbReference type="InterPro" id="IPR026033">
    <property type="entry name" value="Azg-like_bact_archaea"/>
</dbReference>
<dbReference type="Pfam" id="PF00860">
    <property type="entry name" value="Xan_ur_permease"/>
    <property type="match status" value="1"/>
</dbReference>
<evidence type="ECO:0000313" key="10">
    <source>
        <dbReference type="EMBL" id="PUE56529.1"/>
    </source>
</evidence>
<dbReference type="InterPro" id="IPR006043">
    <property type="entry name" value="NCS2"/>
</dbReference>
<proteinExistence type="inferred from homology"/>
<reference evidence="10 11" key="1">
    <citation type="submission" date="2017-04" db="EMBL/GenBank/DDBJ databases">
        <title>Unexpected and diverse lifestyles within the genus Limnohabitans.</title>
        <authorList>
            <person name="Kasalicky V."/>
            <person name="Mehrshad M."/>
            <person name="Andrei S.-A."/>
            <person name="Salcher M."/>
            <person name="Kratochvilova H."/>
            <person name="Simek K."/>
            <person name="Ghai R."/>
        </authorList>
    </citation>
    <scope>NUCLEOTIDE SEQUENCE [LARGE SCALE GENOMIC DNA]</scope>
    <source>
        <strain evidence="10 11">MWH-C5</strain>
    </source>
</reference>
<evidence type="ECO:0000256" key="2">
    <source>
        <dbReference type="ARBA" id="ARBA00005697"/>
    </source>
</evidence>
<keyword evidence="4 8" id="KW-1003">Cell membrane</keyword>
<dbReference type="Proteomes" id="UP000251341">
    <property type="component" value="Unassembled WGS sequence"/>
</dbReference>
<feature type="transmembrane region" description="Helical" evidence="9">
    <location>
        <begin position="412"/>
        <end position="430"/>
    </location>
</feature>
<evidence type="ECO:0000313" key="11">
    <source>
        <dbReference type="Proteomes" id="UP000251341"/>
    </source>
</evidence>
<dbReference type="GO" id="GO:0015207">
    <property type="term" value="F:adenine transmembrane transporter activity"/>
    <property type="evidence" value="ECO:0007669"/>
    <property type="project" value="TreeGrafter"/>
</dbReference>
<comment type="similarity">
    <text evidence="2 8">Belongs to the nucleobase:cation symporter-2 (NCS2) (TC 2.A.40) family. Azg-like subfamily.</text>
</comment>
<evidence type="ECO:0000256" key="8">
    <source>
        <dbReference type="PIRNR" id="PIRNR005353"/>
    </source>
</evidence>
<feature type="transmembrane region" description="Helical" evidence="9">
    <location>
        <begin position="371"/>
        <end position="400"/>
    </location>
</feature>
<organism evidence="10 11">
    <name type="scientific">Limnohabitans curvus</name>
    <dbReference type="NCBI Taxonomy" id="323423"/>
    <lineage>
        <taxon>Bacteria</taxon>
        <taxon>Pseudomonadati</taxon>
        <taxon>Pseudomonadota</taxon>
        <taxon>Betaproteobacteria</taxon>
        <taxon>Burkholderiales</taxon>
        <taxon>Comamonadaceae</taxon>
        <taxon>Limnohabitans</taxon>
    </lineage>
</organism>
<accession>A0A315EH57</accession>
<gene>
    <name evidence="10" type="ORF">B9Z44_14940</name>
</gene>
<keyword evidence="6 8" id="KW-1133">Transmembrane helix</keyword>
<sequence>MFQKLFSLREHNTTVQTEVVAGLTTFLAMAYIVFVNPNILSTTGMDKGAVIVSTCLAAAFGCFVMAFWANWPVGMAPGMGLNAFFAFTVVQGMGWTWQAALGAVFISGCIFVLLTLTGVRRWIVEAIPESLQVAIPAGIGLFLGLIALKSAGVVVKNDATFVAMGDLHDKSVLFAVIGFFTIVSLDYFKIRGSILLGILAVTALGVGFDPNVQMPYEFTSLPPSIAPTFMQLDVAQAWSKGIFNVVLVFVLVEIFDATGVLTGVARRAGLLSRPNGINRALSADSVAILGGSALGTSSTTAYIESLAGIQAGGRTGLTALTIGVLFLCALFFAPVITVVPAYATAPALVYVAGLMLSELSHVKWEDVTEAIPAALTVFAMPFTFSIANGLAFGFISYTTLKLFTGQWRDVHPAAWLIAILFMTRFIFFGGH</sequence>
<feature type="transmembrane region" description="Helical" evidence="9">
    <location>
        <begin position="171"/>
        <end position="188"/>
    </location>
</feature>
<evidence type="ECO:0000256" key="7">
    <source>
        <dbReference type="ARBA" id="ARBA00023136"/>
    </source>
</evidence>
<comment type="subcellular location">
    <subcellularLocation>
        <location evidence="1 8">Cell membrane</location>
        <topology evidence="1 8">Multi-pass membrane protein</topology>
    </subcellularLocation>
</comment>
<comment type="caution">
    <text evidence="10">The sequence shown here is derived from an EMBL/GenBank/DDBJ whole genome shotgun (WGS) entry which is preliminary data.</text>
</comment>
<dbReference type="EMBL" id="NESP01000002">
    <property type="protein sequence ID" value="PUE56529.1"/>
    <property type="molecule type" value="Genomic_DNA"/>
</dbReference>
<dbReference type="GO" id="GO:0005886">
    <property type="term" value="C:plasma membrane"/>
    <property type="evidence" value="ECO:0007669"/>
    <property type="project" value="UniProtKB-SubCell"/>
</dbReference>
<evidence type="ECO:0000256" key="1">
    <source>
        <dbReference type="ARBA" id="ARBA00004651"/>
    </source>
</evidence>
<dbReference type="InterPro" id="IPR045018">
    <property type="entry name" value="Azg-like"/>
</dbReference>